<protein>
    <submittedName>
        <fullName evidence="2">Uncharacterized protein</fullName>
    </submittedName>
</protein>
<proteinExistence type="predicted"/>
<accession>A0A1G5REA6</accession>
<evidence type="ECO:0000313" key="2">
    <source>
        <dbReference type="EMBL" id="SCZ72110.1"/>
    </source>
</evidence>
<evidence type="ECO:0000313" key="3">
    <source>
        <dbReference type="Proteomes" id="UP000183223"/>
    </source>
</evidence>
<evidence type="ECO:0000256" key="1">
    <source>
        <dbReference type="SAM" id="MobiDB-lite"/>
    </source>
</evidence>
<reference evidence="3" key="1">
    <citation type="submission" date="2016-10" db="EMBL/GenBank/DDBJ databases">
        <authorList>
            <person name="Varghese N."/>
            <person name="Submissions S."/>
        </authorList>
    </citation>
    <scope>NUCLEOTIDE SEQUENCE [LARGE SCALE GENOMIC DNA]</scope>
    <source>
        <strain evidence="3">ATCC 29999</strain>
    </source>
</reference>
<dbReference type="RefSeq" id="WP_049583078.1">
    <property type="nucleotide sequence ID" value="NZ_CAWQXX010000031.1"/>
</dbReference>
<dbReference type="GeneID" id="45656073"/>
<dbReference type="AlphaFoldDB" id="A0A1G5REA6"/>
<feature type="region of interest" description="Disordered" evidence="1">
    <location>
        <begin position="81"/>
        <end position="105"/>
    </location>
</feature>
<sequence>MFPNVQVSMPSQYFPDDGKWIQEMLLNLDPATRAKITVKYAEVYQIAWDEEPVSYRKDNAARRAANIRLREFVRKYARASQGYTEKPLRAPKARPENQPQSEVAG</sequence>
<organism evidence="2 3">
    <name type="scientific">Photorhabdus luminescens</name>
    <name type="common">Xenorhabdus luminescens</name>
    <dbReference type="NCBI Taxonomy" id="29488"/>
    <lineage>
        <taxon>Bacteria</taxon>
        <taxon>Pseudomonadati</taxon>
        <taxon>Pseudomonadota</taxon>
        <taxon>Gammaproteobacteria</taxon>
        <taxon>Enterobacterales</taxon>
        <taxon>Morganellaceae</taxon>
        <taxon>Photorhabdus</taxon>
    </lineage>
</organism>
<name>A0A1G5REA6_PHOLU</name>
<keyword evidence="3" id="KW-1185">Reference proteome</keyword>
<gene>
    <name evidence="2" type="ORF">SAMN02982990_03957</name>
</gene>
<dbReference type="Proteomes" id="UP000183223">
    <property type="component" value="Unassembled WGS sequence"/>
</dbReference>
<dbReference type="EMBL" id="FMWJ01000028">
    <property type="protein sequence ID" value="SCZ72110.1"/>
    <property type="molecule type" value="Genomic_DNA"/>
</dbReference>